<gene>
    <name evidence="8" type="primary">fmt</name>
    <name evidence="11" type="ORF">SAMN02745194_01218</name>
</gene>
<evidence type="ECO:0000256" key="1">
    <source>
        <dbReference type="ARBA" id="ARBA00002606"/>
    </source>
</evidence>
<dbReference type="EMBL" id="FQZF01000005">
    <property type="protein sequence ID" value="SHI83932.1"/>
    <property type="molecule type" value="Genomic_DNA"/>
</dbReference>
<dbReference type="InterPro" id="IPR001555">
    <property type="entry name" value="GART_AS"/>
</dbReference>
<keyword evidence="12" id="KW-1185">Reference proteome</keyword>
<protein>
    <recommendedName>
        <fullName evidence="4 8">Methionyl-tRNA formyltransferase</fullName>
        <ecNumber evidence="3 8">2.1.2.9</ecNumber>
    </recommendedName>
</protein>
<dbReference type="PROSITE" id="PS00373">
    <property type="entry name" value="GART"/>
    <property type="match status" value="1"/>
</dbReference>
<dbReference type="Gene3D" id="3.10.25.10">
    <property type="entry name" value="Formyl transferase, C-terminal domain"/>
    <property type="match status" value="1"/>
</dbReference>
<comment type="function">
    <text evidence="1 8">Attaches a formyl group to the free amino group of methionyl-tRNA(fMet). The formyl group appears to play a dual role in the initiator identity of N-formylmethionyl-tRNA by promoting its recognition by IF2 and preventing the misappropriation of this tRNA by the elongation apparatus.</text>
</comment>
<dbReference type="InterPro" id="IPR044135">
    <property type="entry name" value="Met-tRNA-FMT_C"/>
</dbReference>
<evidence type="ECO:0000259" key="10">
    <source>
        <dbReference type="Pfam" id="PF02911"/>
    </source>
</evidence>
<organism evidence="11 12">
    <name type="scientific">Muricoccus roseus</name>
    <dbReference type="NCBI Taxonomy" id="198092"/>
    <lineage>
        <taxon>Bacteria</taxon>
        <taxon>Pseudomonadati</taxon>
        <taxon>Pseudomonadota</taxon>
        <taxon>Alphaproteobacteria</taxon>
        <taxon>Acetobacterales</taxon>
        <taxon>Roseomonadaceae</taxon>
        <taxon>Muricoccus</taxon>
    </lineage>
</organism>
<evidence type="ECO:0000256" key="8">
    <source>
        <dbReference type="HAMAP-Rule" id="MF_00182"/>
    </source>
</evidence>
<dbReference type="PANTHER" id="PTHR11138:SF5">
    <property type="entry name" value="METHIONYL-TRNA FORMYLTRANSFERASE, MITOCHONDRIAL"/>
    <property type="match status" value="1"/>
</dbReference>
<dbReference type="InterPro" id="IPR011034">
    <property type="entry name" value="Formyl_transferase-like_C_sf"/>
</dbReference>
<evidence type="ECO:0000313" key="11">
    <source>
        <dbReference type="EMBL" id="SHI83932.1"/>
    </source>
</evidence>
<comment type="catalytic activity">
    <reaction evidence="7 8">
        <text>L-methionyl-tRNA(fMet) + (6R)-10-formyltetrahydrofolate = N-formyl-L-methionyl-tRNA(fMet) + (6S)-5,6,7,8-tetrahydrofolate + H(+)</text>
        <dbReference type="Rhea" id="RHEA:24380"/>
        <dbReference type="Rhea" id="RHEA-COMP:9952"/>
        <dbReference type="Rhea" id="RHEA-COMP:9953"/>
        <dbReference type="ChEBI" id="CHEBI:15378"/>
        <dbReference type="ChEBI" id="CHEBI:57453"/>
        <dbReference type="ChEBI" id="CHEBI:78530"/>
        <dbReference type="ChEBI" id="CHEBI:78844"/>
        <dbReference type="ChEBI" id="CHEBI:195366"/>
        <dbReference type="EC" id="2.1.2.9"/>
    </reaction>
</comment>
<keyword evidence="5 8" id="KW-0808">Transferase</keyword>
<evidence type="ECO:0000256" key="7">
    <source>
        <dbReference type="ARBA" id="ARBA00048558"/>
    </source>
</evidence>
<evidence type="ECO:0000256" key="3">
    <source>
        <dbReference type="ARBA" id="ARBA00012261"/>
    </source>
</evidence>
<dbReference type="SUPFAM" id="SSF50486">
    <property type="entry name" value="FMT C-terminal domain-like"/>
    <property type="match status" value="1"/>
</dbReference>
<dbReference type="Gene3D" id="3.40.50.170">
    <property type="entry name" value="Formyl transferase, N-terminal domain"/>
    <property type="match status" value="1"/>
</dbReference>
<feature type="domain" description="Formyl transferase N-terminal" evidence="9">
    <location>
        <begin position="11"/>
        <end position="190"/>
    </location>
</feature>
<evidence type="ECO:0000256" key="4">
    <source>
        <dbReference type="ARBA" id="ARBA00016014"/>
    </source>
</evidence>
<comment type="similarity">
    <text evidence="2 8">Belongs to the Fmt family.</text>
</comment>
<dbReference type="GO" id="GO:0005829">
    <property type="term" value="C:cytosol"/>
    <property type="evidence" value="ECO:0007669"/>
    <property type="project" value="TreeGrafter"/>
</dbReference>
<dbReference type="GO" id="GO:0004479">
    <property type="term" value="F:methionyl-tRNA formyltransferase activity"/>
    <property type="evidence" value="ECO:0007669"/>
    <property type="project" value="UniProtKB-UniRule"/>
</dbReference>
<dbReference type="AlphaFoldDB" id="A0A1M6EEM3"/>
<sequence length="312" mass="33076">MTSSPLGHPLRLAFMGSPAFSVPALRALHEAGHEIAMVYAQPPRPAGRGQRETPCPVHQAALELGLPVRTPARVRRDEAEHEAFAALDLDAAVVVAYGLILPRPMLEAPRRGCLNIHASLLPRWRGAAPIHAAVLAGDAETGITIMRMDEGLDTGPMLLREAVPIGPRDTTVQVHDRLSEMGARLILRALDEDPPAVPQPAEGATYAPKLGKEDGRLDWREPALTLDRRVRAMTPWPGAYTSLGGEALRVLEAEPATGREAAPGTVLDDALLVACGGGTALRLTRVQRAGRAAMDAAAFLRGTAIPPGTVLG</sequence>
<dbReference type="CDD" id="cd08704">
    <property type="entry name" value="Met_tRNA_FMT_C"/>
    <property type="match status" value="1"/>
</dbReference>
<dbReference type="InterPro" id="IPR037022">
    <property type="entry name" value="Formyl_trans_C_sf"/>
</dbReference>
<feature type="binding site" evidence="8">
    <location>
        <begin position="119"/>
        <end position="122"/>
    </location>
    <ligand>
        <name>(6S)-5,6,7,8-tetrahydrofolate</name>
        <dbReference type="ChEBI" id="CHEBI:57453"/>
    </ligand>
</feature>
<dbReference type="InterPro" id="IPR041711">
    <property type="entry name" value="Met-tRNA-FMT_N"/>
</dbReference>
<evidence type="ECO:0000259" key="9">
    <source>
        <dbReference type="Pfam" id="PF00551"/>
    </source>
</evidence>
<evidence type="ECO:0000256" key="6">
    <source>
        <dbReference type="ARBA" id="ARBA00022917"/>
    </source>
</evidence>
<dbReference type="Pfam" id="PF00551">
    <property type="entry name" value="Formyl_trans_N"/>
    <property type="match status" value="1"/>
</dbReference>
<keyword evidence="6 8" id="KW-0648">Protein biosynthesis</keyword>
<dbReference type="CDD" id="cd08646">
    <property type="entry name" value="FMT_core_Met-tRNA-FMT_N"/>
    <property type="match status" value="1"/>
</dbReference>
<evidence type="ECO:0000313" key="12">
    <source>
        <dbReference type="Proteomes" id="UP000184387"/>
    </source>
</evidence>
<dbReference type="NCBIfam" id="TIGR00460">
    <property type="entry name" value="fmt"/>
    <property type="match status" value="1"/>
</dbReference>
<name>A0A1M6EEM3_9PROT</name>
<evidence type="ECO:0000256" key="2">
    <source>
        <dbReference type="ARBA" id="ARBA00010699"/>
    </source>
</evidence>
<dbReference type="InterPro" id="IPR036477">
    <property type="entry name" value="Formyl_transf_N_sf"/>
</dbReference>
<dbReference type="SUPFAM" id="SSF53328">
    <property type="entry name" value="Formyltransferase"/>
    <property type="match status" value="1"/>
</dbReference>
<accession>A0A1M6EEM3</accession>
<dbReference type="Pfam" id="PF02911">
    <property type="entry name" value="Formyl_trans_C"/>
    <property type="match status" value="1"/>
</dbReference>
<dbReference type="InterPro" id="IPR005794">
    <property type="entry name" value="Fmt"/>
</dbReference>
<dbReference type="HAMAP" id="MF_00182">
    <property type="entry name" value="Formyl_trans"/>
    <property type="match status" value="1"/>
</dbReference>
<dbReference type="EC" id="2.1.2.9" evidence="3 8"/>
<evidence type="ECO:0000256" key="5">
    <source>
        <dbReference type="ARBA" id="ARBA00022679"/>
    </source>
</evidence>
<dbReference type="PANTHER" id="PTHR11138">
    <property type="entry name" value="METHIONYL-TRNA FORMYLTRANSFERASE"/>
    <property type="match status" value="1"/>
</dbReference>
<dbReference type="InterPro" id="IPR002376">
    <property type="entry name" value="Formyl_transf_N"/>
</dbReference>
<dbReference type="STRING" id="198092.SAMN02745194_01218"/>
<dbReference type="InterPro" id="IPR005793">
    <property type="entry name" value="Formyl_trans_C"/>
</dbReference>
<reference evidence="11 12" key="1">
    <citation type="submission" date="2016-11" db="EMBL/GenBank/DDBJ databases">
        <authorList>
            <person name="Jaros S."/>
            <person name="Januszkiewicz K."/>
            <person name="Wedrychowicz H."/>
        </authorList>
    </citation>
    <scope>NUCLEOTIDE SEQUENCE [LARGE SCALE GENOMIC DNA]</scope>
    <source>
        <strain evidence="11 12">DSM 14916</strain>
    </source>
</reference>
<proteinExistence type="inferred from homology"/>
<feature type="domain" description="Formyl transferase C-terminal" evidence="10">
    <location>
        <begin position="209"/>
        <end position="302"/>
    </location>
</feature>
<dbReference type="Proteomes" id="UP000184387">
    <property type="component" value="Unassembled WGS sequence"/>
</dbReference>